<reference evidence="2 3" key="1">
    <citation type="submission" date="2016-10" db="EMBL/GenBank/DDBJ databases">
        <authorList>
            <person name="de Groot N.N."/>
        </authorList>
    </citation>
    <scope>NUCLEOTIDE SEQUENCE [LARGE SCALE GENOMIC DNA]</scope>
    <source>
        <strain evidence="2 3">CGMCC 4.3143</strain>
    </source>
</reference>
<dbReference type="STRING" id="366584.SAMN05216377_12414"/>
<proteinExistence type="predicted"/>
<evidence type="ECO:0000259" key="1">
    <source>
        <dbReference type="Pfam" id="PF01796"/>
    </source>
</evidence>
<dbReference type="RefSeq" id="WP_093089591.1">
    <property type="nucleotide sequence ID" value="NZ_FNBE01000024.1"/>
</dbReference>
<evidence type="ECO:0000313" key="2">
    <source>
        <dbReference type="EMBL" id="SDH50866.1"/>
    </source>
</evidence>
<name>A0A1G8CZD8_PSEOR</name>
<sequence length="143" mass="15913">MSTAVDVVDAIDTGLPVPEVDGVSRPFFAALDRGEFVLQRFPDGTWQHYPRPPEMYPPDNRPDFAPASGRGTVHTFTVIRQMGVPYFKERLPYVVAIVETEEGVRLMGSITDVPVDEVHIGLEVEVYGVRVAEGLSVPFWRPS</sequence>
<dbReference type="PANTHER" id="PTHR34075:SF5">
    <property type="entry name" value="BLR3430 PROTEIN"/>
    <property type="match status" value="1"/>
</dbReference>
<dbReference type="InterPro" id="IPR002878">
    <property type="entry name" value="ChsH2_C"/>
</dbReference>
<dbReference type="AlphaFoldDB" id="A0A1G8CZD8"/>
<evidence type="ECO:0000313" key="3">
    <source>
        <dbReference type="Proteomes" id="UP000198967"/>
    </source>
</evidence>
<dbReference type="Pfam" id="PF01796">
    <property type="entry name" value="OB_ChsH2_C"/>
    <property type="match status" value="1"/>
</dbReference>
<dbReference type="SUPFAM" id="SSF50249">
    <property type="entry name" value="Nucleic acid-binding proteins"/>
    <property type="match status" value="1"/>
</dbReference>
<dbReference type="InterPro" id="IPR012340">
    <property type="entry name" value="NA-bd_OB-fold"/>
</dbReference>
<dbReference type="Proteomes" id="UP000198967">
    <property type="component" value="Unassembled WGS sequence"/>
</dbReference>
<dbReference type="PANTHER" id="PTHR34075">
    <property type="entry name" value="BLR3430 PROTEIN"/>
    <property type="match status" value="1"/>
</dbReference>
<accession>A0A1G8CZD8</accession>
<organism evidence="2 3">
    <name type="scientific">Pseudonocardia oroxyli</name>
    <dbReference type="NCBI Taxonomy" id="366584"/>
    <lineage>
        <taxon>Bacteria</taxon>
        <taxon>Bacillati</taxon>
        <taxon>Actinomycetota</taxon>
        <taxon>Actinomycetes</taxon>
        <taxon>Pseudonocardiales</taxon>
        <taxon>Pseudonocardiaceae</taxon>
        <taxon>Pseudonocardia</taxon>
    </lineage>
</organism>
<dbReference type="InterPro" id="IPR052513">
    <property type="entry name" value="Thioester_dehydratase-like"/>
</dbReference>
<dbReference type="EMBL" id="FNBE01000024">
    <property type="protein sequence ID" value="SDH50866.1"/>
    <property type="molecule type" value="Genomic_DNA"/>
</dbReference>
<keyword evidence="3" id="KW-1185">Reference proteome</keyword>
<dbReference type="OrthoDB" id="4334176at2"/>
<protein>
    <recommendedName>
        <fullName evidence="1">ChsH2 C-terminal OB-fold domain-containing protein</fullName>
    </recommendedName>
</protein>
<feature type="domain" description="ChsH2 C-terminal OB-fold" evidence="1">
    <location>
        <begin position="66"/>
        <end position="127"/>
    </location>
</feature>
<gene>
    <name evidence="2" type="ORF">SAMN05216377_12414</name>
</gene>